<sequence>MILDLTSKMTVQTHTAFFYGTLIHPAILRRVIGHSGPDLQICPALLLSKTIFQRDLSQEENSVRGSLVTGLSDEDVRLLDIFEGDEYSRDTVSVYPLASFTPLSSSSSSKLSEDHTIVPDTIPSIPPLSTLPPPISAQTYVWVDPVTSLEPRIWEYADFVRDSAWKWVGSEAQGMQEYVEVDKRREMGGKIVRTEIVSEEEEKKVGVELESK</sequence>
<dbReference type="STRING" id="92696.A0A4R0RHK3"/>
<evidence type="ECO:0000313" key="6">
    <source>
        <dbReference type="Proteomes" id="UP000292702"/>
    </source>
</evidence>
<dbReference type="AlphaFoldDB" id="A0A4R0RHK3"/>
<organism evidence="5 6">
    <name type="scientific">Steccherinum ochraceum</name>
    <dbReference type="NCBI Taxonomy" id="92696"/>
    <lineage>
        <taxon>Eukaryota</taxon>
        <taxon>Fungi</taxon>
        <taxon>Dikarya</taxon>
        <taxon>Basidiomycota</taxon>
        <taxon>Agaricomycotina</taxon>
        <taxon>Agaricomycetes</taxon>
        <taxon>Polyporales</taxon>
        <taxon>Steccherinaceae</taxon>
        <taxon>Steccherinum</taxon>
    </lineage>
</organism>
<dbReference type="CDD" id="cd06661">
    <property type="entry name" value="GGCT_like"/>
    <property type="match status" value="1"/>
</dbReference>
<evidence type="ECO:0000313" key="5">
    <source>
        <dbReference type="EMBL" id="TCD65235.1"/>
    </source>
</evidence>
<evidence type="ECO:0000256" key="3">
    <source>
        <dbReference type="ARBA" id="ARBA00030602"/>
    </source>
</evidence>
<proteinExistence type="inferred from homology"/>
<dbReference type="InterPro" id="IPR045038">
    <property type="entry name" value="AIG2-like"/>
</dbReference>
<dbReference type="Pfam" id="PF06094">
    <property type="entry name" value="GGACT"/>
    <property type="match status" value="1"/>
</dbReference>
<dbReference type="GO" id="GO:0016740">
    <property type="term" value="F:transferase activity"/>
    <property type="evidence" value="ECO:0007669"/>
    <property type="project" value="UniProtKB-KW"/>
</dbReference>
<evidence type="ECO:0000256" key="2">
    <source>
        <dbReference type="ARBA" id="ARBA00022679"/>
    </source>
</evidence>
<comment type="caution">
    <text evidence="5">The sequence shown here is derived from an EMBL/GenBank/DDBJ whole genome shotgun (WGS) entry which is preliminary data.</text>
</comment>
<dbReference type="InterPro" id="IPR009288">
    <property type="entry name" value="AIG2-like_dom"/>
</dbReference>
<dbReference type="Gene3D" id="3.10.490.10">
    <property type="entry name" value="Gamma-glutamyl cyclotransferase-like"/>
    <property type="match status" value="1"/>
</dbReference>
<dbReference type="InterPro" id="IPR036568">
    <property type="entry name" value="GGCT-like_sf"/>
</dbReference>
<reference evidence="5 6" key="1">
    <citation type="submission" date="2018-11" db="EMBL/GenBank/DDBJ databases">
        <title>Genome assembly of Steccherinum ochraceum LE-BIN_3174, the white-rot fungus of the Steccherinaceae family (The Residual Polyporoid clade, Polyporales, Basidiomycota).</title>
        <authorList>
            <person name="Fedorova T.V."/>
            <person name="Glazunova O.A."/>
            <person name="Landesman E.O."/>
            <person name="Moiseenko K.V."/>
            <person name="Psurtseva N.V."/>
            <person name="Savinova O.S."/>
            <person name="Shakhova N.V."/>
            <person name="Tyazhelova T.V."/>
            <person name="Vasina D.V."/>
        </authorList>
    </citation>
    <scope>NUCLEOTIDE SEQUENCE [LARGE SCALE GENOMIC DNA]</scope>
    <source>
        <strain evidence="5 6">LE-BIN_3174</strain>
    </source>
</reference>
<gene>
    <name evidence="5" type="primary">LYS4_1</name>
    <name evidence="5" type="ORF">EIP91_002943</name>
</gene>
<accession>A0A4R0RHK3</accession>
<comment type="similarity">
    <text evidence="1">Belongs to the gamma-glutamylcyclotransferase family.</text>
</comment>
<dbReference type="InterPro" id="IPR013024">
    <property type="entry name" value="GGCT-like"/>
</dbReference>
<evidence type="ECO:0000259" key="4">
    <source>
        <dbReference type="Pfam" id="PF06094"/>
    </source>
</evidence>
<keyword evidence="6" id="KW-1185">Reference proteome</keyword>
<keyword evidence="2" id="KW-0808">Transferase</keyword>
<feature type="domain" description="Gamma-glutamylcyclotransferase AIG2-like" evidence="4">
    <location>
        <begin position="17"/>
        <end position="94"/>
    </location>
</feature>
<dbReference type="Proteomes" id="UP000292702">
    <property type="component" value="Unassembled WGS sequence"/>
</dbReference>
<dbReference type="SUPFAM" id="SSF110857">
    <property type="entry name" value="Gamma-glutamyl cyclotransferase-like"/>
    <property type="match status" value="1"/>
</dbReference>
<dbReference type="PANTHER" id="PTHR31544:SF2">
    <property type="entry name" value="AIG2-LIKE PROTEIN D"/>
    <property type="match status" value="1"/>
</dbReference>
<evidence type="ECO:0000256" key="1">
    <source>
        <dbReference type="ARBA" id="ARBA00008861"/>
    </source>
</evidence>
<dbReference type="OrthoDB" id="1044435at2759"/>
<name>A0A4R0RHK3_9APHY</name>
<dbReference type="PANTHER" id="PTHR31544">
    <property type="entry name" value="AIG2-LIKE PROTEIN D"/>
    <property type="match status" value="1"/>
</dbReference>
<dbReference type="EMBL" id="RWJN01000191">
    <property type="protein sequence ID" value="TCD65235.1"/>
    <property type="molecule type" value="Genomic_DNA"/>
</dbReference>
<protein>
    <recommendedName>
        <fullName evidence="3">Putative gamma-glutamylcyclotransferase</fullName>
    </recommendedName>
</protein>